<dbReference type="HOGENOM" id="CLU_085680_3_0_5"/>
<dbReference type="InterPro" id="IPR007499">
    <property type="entry name" value="ERF_bacteria_virus"/>
</dbReference>
<evidence type="ECO:0000313" key="3">
    <source>
        <dbReference type="Proteomes" id="UP000008941"/>
    </source>
</evidence>
<accession>J0RC10</accession>
<comment type="caution">
    <text evidence="2">The sequence shown here is derived from an EMBL/GenBank/DDBJ whole genome shotgun (WGS) entry which is preliminary data.</text>
</comment>
<dbReference type="AlphaFoldDB" id="J0RC10"/>
<dbReference type="Proteomes" id="UP000008941">
    <property type="component" value="Unassembled WGS sequence"/>
</dbReference>
<protein>
    <submittedName>
        <fullName evidence="2">Uncharacterized protein</fullName>
    </submittedName>
</protein>
<sequence length="281" mass="32360">MSELTITKTELEKQTNDGENQTTAMDRILNRALENDVDLNRLERLLELRDKEIERQERQNFVRDLCAAQKEYKTIHKNETNTHTKSKYATLDKYIDAIKEPLEKHHFVLFSRIKEQNSSGITVEMTLRHTTGNEISTQGTFPIDGQGSKNSTQSVGSTITYARRYLLGMLLNVASKEDDNDGNKPIEKDCPQHINELKNLIEQTGAEEARILKYAQVESLEDIPDEKAQIVIRILQERLNPKAEQSHPQQEQIYASIQDAEYIHIQDIEYAPTSHEQQRAV</sequence>
<dbReference type="EMBL" id="AIMF01000007">
    <property type="protein sequence ID" value="EJF96266.1"/>
    <property type="molecule type" value="Genomic_DNA"/>
</dbReference>
<dbReference type="Pfam" id="PF04404">
    <property type="entry name" value="ERF"/>
    <property type="match status" value="1"/>
</dbReference>
<proteinExistence type="predicted"/>
<gene>
    <name evidence="2" type="ORF">MEE_00804</name>
</gene>
<evidence type="ECO:0000256" key="1">
    <source>
        <dbReference type="SAM" id="MobiDB-lite"/>
    </source>
</evidence>
<dbReference type="PATRIC" id="fig|1094555.3.peg.914"/>
<evidence type="ECO:0000313" key="2">
    <source>
        <dbReference type="EMBL" id="EJF96266.1"/>
    </source>
</evidence>
<feature type="region of interest" description="Disordered" evidence="1">
    <location>
        <begin position="1"/>
        <end position="23"/>
    </location>
</feature>
<organism evidence="2 3">
    <name type="scientific">Bartonella elizabethae F9251 = ATCC 49927</name>
    <dbReference type="NCBI Taxonomy" id="1094555"/>
    <lineage>
        <taxon>Bacteria</taxon>
        <taxon>Pseudomonadati</taxon>
        <taxon>Pseudomonadota</taxon>
        <taxon>Alphaproteobacteria</taxon>
        <taxon>Hyphomicrobiales</taxon>
        <taxon>Bartonellaceae</taxon>
        <taxon>Bartonella</taxon>
    </lineage>
</organism>
<name>J0RC10_BAREL</name>
<dbReference type="OrthoDB" id="7856237at2"/>
<reference evidence="2 3" key="1">
    <citation type="submission" date="2012-03" db="EMBL/GenBank/DDBJ databases">
        <title>The Genome Sequence of Bartonella elizabethae F9251.</title>
        <authorList>
            <consortium name="The Broad Institute Genome Sequencing Platform"/>
            <consortium name="The Broad Institute Genome Sequencing Center for Infectious Disease"/>
            <person name="Feldgarden M."/>
            <person name="Kirby J."/>
            <person name="Kosoy M."/>
            <person name="Birtles R."/>
            <person name="Probert W.S."/>
            <person name="Chiaraviglio L."/>
            <person name="Young S.K."/>
            <person name="Zeng Q."/>
            <person name="Gargeya S."/>
            <person name="Fitzgerald M."/>
            <person name="Haas B."/>
            <person name="Abouelleil A."/>
            <person name="Alvarado L."/>
            <person name="Arachchi H.M."/>
            <person name="Berlin A."/>
            <person name="Chapman S.B."/>
            <person name="Gearin G."/>
            <person name="Goldberg J."/>
            <person name="Griggs A."/>
            <person name="Gujja S."/>
            <person name="Hansen M."/>
            <person name="Heiman D."/>
            <person name="Howarth C."/>
            <person name="Larimer J."/>
            <person name="Lui A."/>
            <person name="MacDonald P.J.P."/>
            <person name="McCowen C."/>
            <person name="Montmayeur A."/>
            <person name="Murphy C."/>
            <person name="Neiman D."/>
            <person name="Pearson M."/>
            <person name="Priest M."/>
            <person name="Roberts A."/>
            <person name="Saif S."/>
            <person name="Shea T."/>
            <person name="Sisk P."/>
            <person name="Stolte C."/>
            <person name="Sykes S."/>
            <person name="Wortman J."/>
            <person name="Nusbaum C."/>
            <person name="Birren B."/>
        </authorList>
    </citation>
    <scope>NUCLEOTIDE SEQUENCE [LARGE SCALE GENOMIC DNA]</scope>
    <source>
        <strain evidence="2 3">F9251</strain>
    </source>
</reference>
<dbReference type="RefSeq" id="WP_005775062.1">
    <property type="nucleotide sequence ID" value="NZ_CADEAC010000023.1"/>
</dbReference>